<keyword evidence="3 5" id="KW-1133">Transmembrane helix</keyword>
<dbReference type="PANTHER" id="PTHR24064">
    <property type="entry name" value="SOLUTE CARRIER FAMILY 22 MEMBER"/>
    <property type="match status" value="1"/>
</dbReference>
<dbReference type="Pfam" id="PF00083">
    <property type="entry name" value="Sugar_tr"/>
    <property type="match status" value="1"/>
</dbReference>
<reference evidence="6" key="1">
    <citation type="submission" date="2019-09" db="EMBL/GenBank/DDBJ databases">
        <title>Draft genome information of white flower Hibiscus syriacus.</title>
        <authorList>
            <person name="Kim Y.-M."/>
        </authorList>
    </citation>
    <scope>NUCLEOTIDE SEQUENCE [LARGE SCALE GENOMIC DNA]</scope>
    <source>
        <strain evidence="6">YM2019G1</strain>
    </source>
</reference>
<sequence length="393" mass="44545">MGFFTDAYDLFCITTVSKLLGRLYYHDPHANKPGKLHSIKLRLQILLRMRLRCRGCRYCGCYPCSELSAANWCSVGSVTNSAGRKCMGLLSSSWCFAPFARDYRGDYPLSATIMSEYANKKTRGVFIAAVFAMQGVGIIFAGLVSMILSGVFLKLFPAPTFKQDQILSTCWNRSIHRDYRRKCETRRPIWAEFSTWNSTWNRISQNLTQKDIFPAMGLTNKAPDVNAIREVFETSRAMFVVALLGTFPGDHNKFLFVVLYGLTFFFANFGPNSTTFVLPAELFPIRVRSTCHTLNAASGKANAMIGAFVVQTYTLDEDVKKIKTAIIALAFTNLLGFCFTFLVPETKGRSLEEISGGWWRRRRWSERLKWLPADRLLCKQMTDLKGELFACYG</sequence>
<dbReference type="Proteomes" id="UP000436088">
    <property type="component" value="Unassembled WGS sequence"/>
</dbReference>
<feature type="transmembrane region" description="Helical" evidence="5">
    <location>
        <begin position="254"/>
        <end position="271"/>
    </location>
</feature>
<name>A0A6A2WQM5_HIBSY</name>
<evidence type="ECO:0000313" key="7">
    <source>
        <dbReference type="Proteomes" id="UP000436088"/>
    </source>
</evidence>
<dbReference type="InterPro" id="IPR036259">
    <property type="entry name" value="MFS_trans_sf"/>
</dbReference>
<dbReference type="GO" id="GO:0022857">
    <property type="term" value="F:transmembrane transporter activity"/>
    <property type="evidence" value="ECO:0007669"/>
    <property type="project" value="InterPro"/>
</dbReference>
<protein>
    <submittedName>
        <fullName evidence="6">Inorganic phosphate transporter 1-11</fullName>
    </submittedName>
</protein>
<keyword evidence="4 5" id="KW-0472">Membrane</keyword>
<dbReference type="AlphaFoldDB" id="A0A6A2WQM5"/>
<feature type="transmembrane region" description="Helical" evidence="5">
    <location>
        <begin position="125"/>
        <end position="153"/>
    </location>
</feature>
<accession>A0A6A2WQM5</accession>
<evidence type="ECO:0000256" key="3">
    <source>
        <dbReference type="ARBA" id="ARBA00022989"/>
    </source>
</evidence>
<organism evidence="6 7">
    <name type="scientific">Hibiscus syriacus</name>
    <name type="common">Rose of Sharon</name>
    <dbReference type="NCBI Taxonomy" id="106335"/>
    <lineage>
        <taxon>Eukaryota</taxon>
        <taxon>Viridiplantae</taxon>
        <taxon>Streptophyta</taxon>
        <taxon>Embryophyta</taxon>
        <taxon>Tracheophyta</taxon>
        <taxon>Spermatophyta</taxon>
        <taxon>Magnoliopsida</taxon>
        <taxon>eudicotyledons</taxon>
        <taxon>Gunneridae</taxon>
        <taxon>Pentapetalae</taxon>
        <taxon>rosids</taxon>
        <taxon>malvids</taxon>
        <taxon>Malvales</taxon>
        <taxon>Malvaceae</taxon>
        <taxon>Malvoideae</taxon>
        <taxon>Hibiscus</taxon>
    </lineage>
</organism>
<proteinExistence type="predicted"/>
<keyword evidence="2 5" id="KW-0812">Transmembrane</keyword>
<evidence type="ECO:0000256" key="5">
    <source>
        <dbReference type="SAM" id="Phobius"/>
    </source>
</evidence>
<dbReference type="GO" id="GO:0016020">
    <property type="term" value="C:membrane"/>
    <property type="evidence" value="ECO:0007669"/>
    <property type="project" value="UniProtKB-SubCell"/>
</dbReference>
<comment type="caution">
    <text evidence="6">The sequence shown here is derived from an EMBL/GenBank/DDBJ whole genome shotgun (WGS) entry which is preliminary data.</text>
</comment>
<dbReference type="SUPFAM" id="SSF103473">
    <property type="entry name" value="MFS general substrate transporter"/>
    <property type="match status" value="2"/>
</dbReference>
<evidence type="ECO:0000313" key="6">
    <source>
        <dbReference type="EMBL" id="KAE8663262.1"/>
    </source>
</evidence>
<feature type="transmembrane region" description="Helical" evidence="5">
    <location>
        <begin position="325"/>
        <end position="343"/>
    </location>
</feature>
<comment type="subcellular location">
    <subcellularLocation>
        <location evidence="1">Membrane</location>
        <topology evidence="1">Multi-pass membrane protein</topology>
    </subcellularLocation>
</comment>
<dbReference type="Gene3D" id="1.20.1250.20">
    <property type="entry name" value="MFS general substrate transporter like domains"/>
    <property type="match status" value="3"/>
</dbReference>
<dbReference type="EMBL" id="VEPZ02001681">
    <property type="protein sequence ID" value="KAE8663262.1"/>
    <property type="molecule type" value="Genomic_DNA"/>
</dbReference>
<evidence type="ECO:0000256" key="4">
    <source>
        <dbReference type="ARBA" id="ARBA00023136"/>
    </source>
</evidence>
<gene>
    <name evidence="6" type="ORF">F3Y22_tig00112988pilonHSYRG00001</name>
</gene>
<dbReference type="InterPro" id="IPR005828">
    <property type="entry name" value="MFS_sugar_transport-like"/>
</dbReference>
<keyword evidence="7" id="KW-1185">Reference proteome</keyword>
<evidence type="ECO:0000256" key="1">
    <source>
        <dbReference type="ARBA" id="ARBA00004141"/>
    </source>
</evidence>
<evidence type="ECO:0000256" key="2">
    <source>
        <dbReference type="ARBA" id="ARBA00022692"/>
    </source>
</evidence>